<protein>
    <submittedName>
        <fullName evidence="2">Uncharacterized protein</fullName>
    </submittedName>
</protein>
<feature type="transmembrane region" description="Helical" evidence="1">
    <location>
        <begin position="229"/>
        <end position="247"/>
    </location>
</feature>
<keyword evidence="1" id="KW-0472">Membrane</keyword>
<feature type="transmembrane region" description="Helical" evidence="1">
    <location>
        <begin position="334"/>
        <end position="360"/>
    </location>
</feature>
<feature type="transmembrane region" description="Helical" evidence="1">
    <location>
        <begin position="460"/>
        <end position="481"/>
    </location>
</feature>
<gene>
    <name evidence="2" type="ORF">SAMN04487951_10644</name>
</gene>
<evidence type="ECO:0000313" key="2">
    <source>
        <dbReference type="EMBL" id="SDN56787.1"/>
    </source>
</evidence>
<sequence>MEVGSTYNGEVESTMGLGRHEPVARAWCSRLLVGVAVLAVVHLLNGATWAESLAQLLLVGFLMLGWPRFSSMARMLALACVAVSFFALWRLPAPWAVLHEAAEGFVFLAAFMTALAVLRLPAYRSKLIRRCGHSLLLQPPTWRYPILALGSTLFGIVLNFGVLNLFMSMIDKSNTLGSAQGRVWLQEVRRRRMLLATLRGFTLAPLVSPLGIGVAVVLANLETLTWGELFPYVFLSAIILFLLGWACDHVAGPSPKARGSIIERPSLMPLAAFSLLLLTLVMLVFALATVLSLRLPQAVVIGVPLGAWIWLAWQCRGISYAGVGPATVMLARRLPDVLSGIGNEIVALGSGAYLGYLSVALLDPAQLGGVASLLVDLGNWLPAVVLLLIVILAQVGVNPIISVTFLTSMVAQVGLESVSLPLLAAAMLSGWSLTMVSSPFTAAMMIMSRFTGMTAGQIGLRWNGAFLAASLVMAAVLFRLAS</sequence>
<keyword evidence="3" id="KW-1185">Reference proteome</keyword>
<reference evidence="3" key="1">
    <citation type="submission" date="2016-10" db="EMBL/GenBank/DDBJ databases">
        <authorList>
            <person name="Varghese N."/>
            <person name="Submissions S."/>
        </authorList>
    </citation>
    <scope>NUCLEOTIDE SEQUENCE [LARGE SCALE GENOMIC DNA]</scope>
    <source>
        <strain evidence="3">CGMCC 1.6494</strain>
    </source>
</reference>
<accession>A0A1H0CFY0</accession>
<feature type="transmembrane region" description="Helical" evidence="1">
    <location>
        <begin position="142"/>
        <end position="166"/>
    </location>
</feature>
<name>A0A1H0CFY0_9GAMM</name>
<evidence type="ECO:0000313" key="3">
    <source>
        <dbReference type="Proteomes" id="UP000199677"/>
    </source>
</evidence>
<feature type="transmembrane region" description="Helical" evidence="1">
    <location>
        <begin position="418"/>
        <end position="440"/>
    </location>
</feature>
<dbReference type="AlphaFoldDB" id="A0A1H0CFY0"/>
<feature type="transmembrane region" description="Helical" evidence="1">
    <location>
        <begin position="75"/>
        <end position="92"/>
    </location>
</feature>
<feature type="transmembrane region" description="Helical" evidence="1">
    <location>
        <begin position="380"/>
        <end position="406"/>
    </location>
</feature>
<feature type="transmembrane region" description="Helical" evidence="1">
    <location>
        <begin position="104"/>
        <end position="122"/>
    </location>
</feature>
<feature type="transmembrane region" description="Helical" evidence="1">
    <location>
        <begin position="295"/>
        <end position="313"/>
    </location>
</feature>
<dbReference type="Proteomes" id="UP000199677">
    <property type="component" value="Unassembled WGS sequence"/>
</dbReference>
<feature type="transmembrane region" description="Helical" evidence="1">
    <location>
        <begin position="196"/>
        <end position="217"/>
    </location>
</feature>
<evidence type="ECO:0000256" key="1">
    <source>
        <dbReference type="SAM" id="Phobius"/>
    </source>
</evidence>
<organism evidence="2 3">
    <name type="scientific">Vreelandella arcis</name>
    <dbReference type="NCBI Taxonomy" id="416873"/>
    <lineage>
        <taxon>Bacteria</taxon>
        <taxon>Pseudomonadati</taxon>
        <taxon>Pseudomonadota</taxon>
        <taxon>Gammaproteobacteria</taxon>
        <taxon>Oceanospirillales</taxon>
        <taxon>Halomonadaceae</taxon>
        <taxon>Vreelandella</taxon>
    </lineage>
</organism>
<dbReference type="EMBL" id="FNII01000006">
    <property type="protein sequence ID" value="SDN56787.1"/>
    <property type="molecule type" value="Genomic_DNA"/>
</dbReference>
<keyword evidence="1" id="KW-1133">Transmembrane helix</keyword>
<keyword evidence="1" id="KW-0812">Transmembrane</keyword>
<proteinExistence type="predicted"/>
<feature type="transmembrane region" description="Helical" evidence="1">
    <location>
        <begin position="267"/>
        <end position="289"/>
    </location>
</feature>
<feature type="transmembrane region" description="Helical" evidence="1">
    <location>
        <begin position="24"/>
        <end position="45"/>
    </location>
</feature>
<dbReference type="STRING" id="416873.SAMN04487951_10644"/>